<organism evidence="17">
    <name type="scientific">Porcine epidemic diarrhea virus</name>
    <name type="common">PEDV</name>
    <dbReference type="NCBI Taxonomy" id="28295"/>
    <lineage>
        <taxon>Viruses</taxon>
        <taxon>Riboviria</taxon>
        <taxon>Orthornavirae</taxon>
        <taxon>Pisuviricota</taxon>
        <taxon>Pisoniviricetes</taxon>
        <taxon>Nidovirales</taxon>
        <taxon>Cornidovirineae</taxon>
        <taxon>Coronaviridae</taxon>
        <taxon>Orthocoronavirinae</taxon>
        <taxon>Alphacoronavirus</taxon>
        <taxon>Pedacovirus</taxon>
        <taxon>Alphacoronavirus porci</taxon>
    </lineage>
</organism>
<reference evidence="17" key="1">
    <citation type="submission" date="2017-07" db="EMBL/GenBank/DDBJ databases">
        <title>Complete Genome Sequence of Porcine Epidemic Diarrhea Virus, Russia, 2008.</title>
        <authorList>
            <person name="Titov I."/>
            <person name="Malogolovkin A."/>
            <person name="Strizhakova O."/>
            <person name="Blome S."/>
            <person name="Goller K."/>
            <person name="Beer M."/>
            <person name="Kolbasov D."/>
        </authorList>
    </citation>
    <scope>NUCLEOTIDE SEQUENCE</scope>
    <source>
        <strain evidence="17">PEDV/Belgorod/dom/2008</strain>
    </source>
</reference>
<dbReference type="GO" id="GO:0044173">
    <property type="term" value="C:host cell endoplasmic reticulum-Golgi intermediate compartment membrane"/>
    <property type="evidence" value="ECO:0007669"/>
    <property type="project" value="UniProtKB-SubCell"/>
</dbReference>
<evidence type="ECO:0000256" key="10">
    <source>
        <dbReference type="ARBA" id="ARBA00023054"/>
    </source>
</evidence>
<evidence type="ECO:0000313" key="17">
    <source>
        <dbReference type="EMBL" id="ASV51733.1"/>
    </source>
</evidence>
<keyword evidence="9" id="KW-0843">Virulence</keyword>
<keyword evidence="12" id="KW-0325">Glycoprotein</keyword>
<keyword evidence="10" id="KW-0175">Coiled coil</keyword>
<dbReference type="InterPro" id="IPR002552">
    <property type="entry name" value="Spike_S2_CoV"/>
</dbReference>
<dbReference type="Pfam" id="PF19214">
    <property type="entry name" value="CoV_S2_C"/>
    <property type="match status" value="1"/>
</dbReference>
<dbReference type="GO" id="GO:0016020">
    <property type="term" value="C:membrane"/>
    <property type="evidence" value="ECO:0007669"/>
    <property type="project" value="InterPro"/>
</dbReference>
<protein>
    <submittedName>
        <fullName evidence="17">Spike protein</fullName>
    </submittedName>
</protein>
<dbReference type="PROSITE" id="PS51923">
    <property type="entry name" value="COV_S2_HR1"/>
    <property type="match status" value="1"/>
</dbReference>
<dbReference type="Gene3D" id="2.60.40.3130">
    <property type="match status" value="1"/>
</dbReference>
<name>A0A286R3Q7_PEDV</name>
<keyword evidence="5" id="KW-0946">Virion</keyword>
<evidence type="ECO:0000256" key="1">
    <source>
        <dbReference type="ARBA" id="ARBA00022581"/>
    </source>
</evidence>
<dbReference type="InterPro" id="IPR044874">
    <property type="entry name" value="Spike_S2_CoV_HR2"/>
</dbReference>
<feature type="transmembrane region" description="Helical" evidence="14">
    <location>
        <begin position="1314"/>
        <end position="1333"/>
    </location>
</feature>
<keyword evidence="7" id="KW-0261">Viral envelope protein</keyword>
<evidence type="ECO:0000259" key="15">
    <source>
        <dbReference type="PROSITE" id="PS51923"/>
    </source>
</evidence>
<keyword evidence="3" id="KW-0732">Signal</keyword>
<dbReference type="GO" id="GO:0075509">
    <property type="term" value="P:endocytosis involved in viral entry into host cell"/>
    <property type="evidence" value="ECO:0007669"/>
    <property type="project" value="InterPro"/>
</dbReference>
<dbReference type="EMBL" id="MF577027">
    <property type="protein sequence ID" value="ASV51733.1"/>
    <property type="molecule type" value="mRNA"/>
</dbReference>
<evidence type="ECO:0000256" key="7">
    <source>
        <dbReference type="ARBA" id="ARBA00022879"/>
    </source>
</evidence>
<feature type="domain" description="Coronavirus spike (S) glycoprotein S2 subunit heptad repeat 1 (HR1) region profile" evidence="15">
    <location>
        <begin position="962"/>
        <end position="1081"/>
    </location>
</feature>
<sequence>MRVLILSLLTTILSVQGNTSPYNCDGPGNWTRFFSKFQIPPNSDVVVGGYLPNITAGWYCKTDMVTHSGVHGVFLRYNSHKQGFLVGVSQQVFDSNKYQLYLYRDNQNTYTTAQLRICKWSQQVNLTSPSGPSKARDCLFDKKIPLVLQDRQNIVIGMTWVGDRLTVFAKKILVFNLPNANWSLVASKCFHTSSCAMQFPSQQIFYRLNVSAEGLVTPTLCVSTDCHDLATNVFAVQDGGLIPPSFSFNNWFVLTNSSTLISGTIVSTQPMLLSCLWAVPKFQGTGKTVWFNSTAADCNGYSSNASFDVLRFNLNGTASPFNGNRSSGVHLYTSFGPVHISCSNETRYNPNGSIPFGMLDRTYYCFAQFNFSGRTSKHFVGVLPSNLREIVVARTGQIYINGYNYFQVPDVLGVYFDIVSDDVSGFWTIAFASWTTVMLDINGTNIQRMLYCNTPENTLRCSQLSFDLSDGFYPITQLQSELHQEPPVAFVTLPAFKNHAYLNVSVNASWNEQTYPPTLSQVNVSINDVHTFCVQTSQFTTKVLLNVSSNYGHTAHSYDGDCPFHFGSLNNYLSFGKLCISTQSIDSRCAIKLFLYPAGNGPGFLATTFYFSYMDGEFITGTPQPLEGVTDASFFTTGVCSRYTIYGIKGDGVINLANDSLLTGLYYTSSSGQLLAFKNVTTGQIYSVTPCQFSQQAAFVDGRIVGVLSSSANTTFNNTVQAPSFYYHSNTNDSCADPVLVYSNFGVCKDGAITYVEPKESQPRVVPMFVGNISIPMNFTMGVRTEYIQLYNNPISIDCSMYVCNGNERCNKLLNQYASACKTIESALQMSARLESMEVNSMLTLSQDALQLANISIFNGGGYNFTNFLATNEPAGTSASYSRRSRIEDLLFDKVVTNGLGTVDEDYKRCSNGLSIADLVCAQYYKGIMVLPGVVDAEKLHMYSASLVGSMVFGGFTAAAALPFSYAVQARLNYVALQTDVLQRNQQILAESFNSAIGNITLAFESVNDAITQTSQGLWTVADALSKVQDVVNKQGNALNHLTMQLRNNFQAISSSIDDIYGRLDELAADAQVDRLINGRLAALNAFVSQSLTKFTEVQASRKLAQQKVNECVKSQSNRFGFCGDDGEHIFSIVQAAPMGLMFFHTVLLPGAFAEVTAIAGLCVDNTMAMAVRDSGLVLFTYGDMNKFFISSRKMFEPRTPQVTDFVQIESCPVIYHNLTADSLPEIVPDYIDVNKTLEDIISSLPNKTTPDLLIDIFNVTYLNLTGEIADLEQRSESLRNTTEELRSFIYNINNTLVDLEWLNRVETYIKWPWWVWLIIFIVLIFAVSLLVFCCISTGCCGCCGCCGACFSGCCRGPRLQPYEAFEKVHVQ</sequence>
<evidence type="ECO:0000256" key="12">
    <source>
        <dbReference type="ARBA" id="ARBA00023180"/>
    </source>
</evidence>
<evidence type="ECO:0000256" key="11">
    <source>
        <dbReference type="ARBA" id="ARBA00023136"/>
    </source>
</evidence>
<evidence type="ECO:0000256" key="4">
    <source>
        <dbReference type="ARBA" id="ARBA00022804"/>
    </source>
</evidence>
<dbReference type="GO" id="GO:0055036">
    <property type="term" value="C:virion membrane"/>
    <property type="evidence" value="ECO:0007669"/>
    <property type="project" value="UniProtKB-SubCell"/>
</dbReference>
<dbReference type="InterPro" id="IPR043607">
    <property type="entry name" value="CoV_S1_C"/>
</dbReference>
<keyword evidence="11 14" id="KW-0472">Membrane</keyword>
<evidence type="ECO:0000256" key="9">
    <source>
        <dbReference type="ARBA" id="ARBA00023026"/>
    </source>
</evidence>
<dbReference type="InterPro" id="IPR043614">
    <property type="entry name" value="Spike_S2_CoV_C"/>
</dbReference>
<dbReference type="InterPro" id="IPR044873">
    <property type="entry name" value="Spike_S2_CoV_HR1"/>
</dbReference>
<accession>A0A286R3Q7</accession>
<dbReference type="GO" id="GO:0019064">
    <property type="term" value="P:fusion of virus membrane with host plasma membrane"/>
    <property type="evidence" value="ECO:0007669"/>
    <property type="project" value="InterPro"/>
</dbReference>
<dbReference type="GO" id="GO:0019031">
    <property type="term" value="C:viral envelope"/>
    <property type="evidence" value="ECO:0007669"/>
    <property type="project" value="UniProtKB-KW"/>
</dbReference>
<dbReference type="Pfam" id="PF19209">
    <property type="entry name" value="CoV_S1_C"/>
    <property type="match status" value="1"/>
</dbReference>
<evidence type="ECO:0000256" key="14">
    <source>
        <dbReference type="SAM" id="Phobius"/>
    </source>
</evidence>
<dbReference type="PROSITE" id="PS51924">
    <property type="entry name" value="COV_S2_HR2"/>
    <property type="match status" value="1"/>
</dbReference>
<dbReference type="CDD" id="cd22376">
    <property type="entry name" value="PDEV-like_Spike_SD1-2_S1-2_S2"/>
    <property type="match status" value="1"/>
</dbReference>
<keyword evidence="2 14" id="KW-0812">Transmembrane</keyword>
<keyword evidence="4" id="KW-1161">Viral attachment to host cell</keyword>
<evidence type="ECO:0000256" key="5">
    <source>
        <dbReference type="ARBA" id="ARBA00022844"/>
    </source>
</evidence>
<keyword evidence="8 14" id="KW-1133">Transmembrane helix</keyword>
<proteinExistence type="evidence at transcript level"/>
<gene>
    <name evidence="17" type="primary">S</name>
</gene>
<keyword evidence="1" id="KW-0945">Host-virus interaction</keyword>
<dbReference type="Pfam" id="PF01600">
    <property type="entry name" value="CoV_S1"/>
    <property type="match status" value="1"/>
</dbReference>
<dbReference type="InterPro" id="IPR043473">
    <property type="entry name" value="S2_sf_CoV"/>
</dbReference>
<keyword evidence="6" id="KW-1043">Host membrane</keyword>
<dbReference type="Gene3D" id="1.20.5.300">
    <property type="match status" value="2"/>
</dbReference>
<dbReference type="SUPFAM" id="SSF111474">
    <property type="entry name" value="Coronavirus S2 glycoprotein"/>
    <property type="match status" value="2"/>
</dbReference>
<keyword evidence="13" id="KW-1160">Virus entry into host cell</keyword>
<dbReference type="Pfam" id="PF01601">
    <property type="entry name" value="CoV_S2"/>
    <property type="match status" value="1"/>
</dbReference>
<evidence type="ECO:0000256" key="3">
    <source>
        <dbReference type="ARBA" id="ARBA00022729"/>
    </source>
</evidence>
<evidence type="ECO:0000256" key="2">
    <source>
        <dbReference type="ARBA" id="ARBA00022692"/>
    </source>
</evidence>
<dbReference type="GO" id="GO:0039654">
    <property type="term" value="P:fusion of virus membrane with host endosome membrane"/>
    <property type="evidence" value="ECO:0007669"/>
    <property type="project" value="InterPro"/>
</dbReference>
<dbReference type="GO" id="GO:0046813">
    <property type="term" value="P:receptor-mediated virion attachment to host cell"/>
    <property type="evidence" value="ECO:0007669"/>
    <property type="project" value="InterPro"/>
</dbReference>
<evidence type="ECO:0000256" key="8">
    <source>
        <dbReference type="ARBA" id="ARBA00022989"/>
    </source>
</evidence>
<feature type="domain" description="Coronavirus spike (S) glycoprotein S2 subunit heptad repeat 2 (HR2) region profile" evidence="16">
    <location>
        <begin position="1229"/>
        <end position="1325"/>
    </location>
</feature>
<evidence type="ECO:0000256" key="6">
    <source>
        <dbReference type="ARBA" id="ARBA00022870"/>
    </source>
</evidence>
<evidence type="ECO:0000256" key="13">
    <source>
        <dbReference type="ARBA" id="ARBA00023296"/>
    </source>
</evidence>
<dbReference type="InterPro" id="IPR002551">
    <property type="entry name" value="Spike_S1_CoV"/>
</dbReference>
<evidence type="ECO:0000259" key="16">
    <source>
        <dbReference type="PROSITE" id="PS51924"/>
    </source>
</evidence>